<dbReference type="InterPro" id="IPR016130">
    <property type="entry name" value="Tyr_Pase_AS"/>
</dbReference>
<dbReference type="InterPro" id="IPR029021">
    <property type="entry name" value="Prot-tyrosine_phosphatase-like"/>
</dbReference>
<dbReference type="Proteomes" id="UP000193144">
    <property type="component" value="Unassembled WGS sequence"/>
</dbReference>
<dbReference type="STRING" id="1231657.A0A1Y1Y8M3"/>
<comment type="caution">
    <text evidence="3">The sequence shown here is derived from an EMBL/GenBank/DDBJ whole genome shotgun (WGS) entry which is preliminary data.</text>
</comment>
<dbReference type="PROSITE" id="PS00383">
    <property type="entry name" value="TYR_PHOSPHATASE_1"/>
    <property type="match status" value="1"/>
</dbReference>
<feature type="non-terminal residue" evidence="3">
    <location>
        <position position="269"/>
    </location>
</feature>
<name>A0A1Y1Y8M3_9PLEO</name>
<dbReference type="InterPro" id="IPR000387">
    <property type="entry name" value="Tyr_Pase_dom"/>
</dbReference>
<feature type="region of interest" description="Disordered" evidence="1">
    <location>
        <begin position="1"/>
        <end position="29"/>
    </location>
</feature>
<dbReference type="EMBL" id="MCFA01000323">
    <property type="protein sequence ID" value="ORX93924.1"/>
    <property type="molecule type" value="Genomic_DNA"/>
</dbReference>
<organism evidence="3 4">
    <name type="scientific">Clohesyomyces aquaticus</name>
    <dbReference type="NCBI Taxonomy" id="1231657"/>
    <lineage>
        <taxon>Eukaryota</taxon>
        <taxon>Fungi</taxon>
        <taxon>Dikarya</taxon>
        <taxon>Ascomycota</taxon>
        <taxon>Pezizomycotina</taxon>
        <taxon>Dothideomycetes</taxon>
        <taxon>Pleosporomycetidae</taxon>
        <taxon>Pleosporales</taxon>
        <taxon>Lindgomycetaceae</taxon>
        <taxon>Clohesyomyces</taxon>
    </lineage>
</organism>
<dbReference type="OrthoDB" id="449382at2759"/>
<protein>
    <submittedName>
        <fullName evidence="3">Protein-tyrosine phosphatase-like protein</fullName>
    </submittedName>
</protein>
<dbReference type="GO" id="GO:0004721">
    <property type="term" value="F:phosphoprotein phosphatase activity"/>
    <property type="evidence" value="ECO:0007669"/>
    <property type="project" value="InterPro"/>
</dbReference>
<evidence type="ECO:0000256" key="1">
    <source>
        <dbReference type="SAM" id="MobiDB-lite"/>
    </source>
</evidence>
<evidence type="ECO:0000259" key="2">
    <source>
        <dbReference type="PROSITE" id="PS50056"/>
    </source>
</evidence>
<proteinExistence type="predicted"/>
<dbReference type="InterPro" id="IPR026893">
    <property type="entry name" value="Tyr/Ser_Pase_IphP-type"/>
</dbReference>
<keyword evidence="4" id="KW-1185">Reference proteome</keyword>
<dbReference type="AlphaFoldDB" id="A0A1Y1Y8M3"/>
<dbReference type="PROSITE" id="PS50056">
    <property type="entry name" value="TYR_PHOSPHATASE_2"/>
    <property type="match status" value="1"/>
</dbReference>
<evidence type="ECO:0000313" key="4">
    <source>
        <dbReference type="Proteomes" id="UP000193144"/>
    </source>
</evidence>
<feature type="domain" description="Tyrosine specific protein phosphatases" evidence="2">
    <location>
        <begin position="160"/>
        <end position="210"/>
    </location>
</feature>
<evidence type="ECO:0000313" key="3">
    <source>
        <dbReference type="EMBL" id="ORX93924.1"/>
    </source>
</evidence>
<accession>A0A1Y1Y8M3</accession>
<dbReference type="Gene3D" id="3.90.190.10">
    <property type="entry name" value="Protein tyrosine phosphatase superfamily"/>
    <property type="match status" value="1"/>
</dbReference>
<dbReference type="SUPFAM" id="SSF52799">
    <property type="entry name" value="(Phosphotyrosine protein) phosphatases II"/>
    <property type="match status" value="1"/>
</dbReference>
<sequence>MSSNIPKPADTDSDPPRPSPPTSFPFHPIPGLTNFRDIGGWPITSPSSPRVIGHVRRGILYRGSDTNRITPAGITRLRELGIVMDYDLRSAQQIVKTGGFKEMEGIERVWAPVFGGEEEGGERAARERYELYAGEGTEGIVTAFVEILTAGAPTFRTILTRLLDVVPPVPSPSNIDPVTASTTPTPGPALFLHCTTGNNRTGSFIALLLLLLGVPPSSICHEYALSDLGLAPTRHINVERLLKKGAFGEYELAEARRKCERMVGAREES</sequence>
<dbReference type="Pfam" id="PF13350">
    <property type="entry name" value="Y_phosphatase3"/>
    <property type="match status" value="1"/>
</dbReference>
<reference evidence="3 4" key="1">
    <citation type="submission" date="2016-07" db="EMBL/GenBank/DDBJ databases">
        <title>Pervasive Adenine N6-methylation of Active Genes in Fungi.</title>
        <authorList>
            <consortium name="DOE Joint Genome Institute"/>
            <person name="Mondo S.J."/>
            <person name="Dannebaum R.O."/>
            <person name="Kuo R.C."/>
            <person name="Labutti K."/>
            <person name="Haridas S."/>
            <person name="Kuo A."/>
            <person name="Salamov A."/>
            <person name="Ahrendt S.R."/>
            <person name="Lipzen A."/>
            <person name="Sullivan W."/>
            <person name="Andreopoulos W.B."/>
            <person name="Clum A."/>
            <person name="Lindquist E."/>
            <person name="Daum C."/>
            <person name="Ramamoorthy G.K."/>
            <person name="Gryganskyi A."/>
            <person name="Culley D."/>
            <person name="Magnuson J.K."/>
            <person name="James T.Y."/>
            <person name="O'Malley M.A."/>
            <person name="Stajich J.E."/>
            <person name="Spatafora J.W."/>
            <person name="Visel A."/>
            <person name="Grigoriev I.V."/>
        </authorList>
    </citation>
    <scope>NUCLEOTIDE SEQUENCE [LARGE SCALE GENOMIC DNA]</scope>
    <source>
        <strain evidence="3 4">CBS 115471</strain>
    </source>
</reference>
<gene>
    <name evidence="3" type="ORF">BCR34DRAFT_229903</name>
</gene>